<organism evidence="1 2">
    <name type="scientific">Streptomyces kanamyceticus</name>
    <dbReference type="NCBI Taxonomy" id="1967"/>
    <lineage>
        <taxon>Bacteria</taxon>
        <taxon>Bacillati</taxon>
        <taxon>Actinomycetota</taxon>
        <taxon>Actinomycetes</taxon>
        <taxon>Kitasatosporales</taxon>
        <taxon>Streptomycetaceae</taxon>
        <taxon>Streptomyces</taxon>
    </lineage>
</organism>
<gene>
    <name evidence="1" type="ORF">CP970_23980</name>
</gene>
<proteinExistence type="predicted"/>
<sequence length="69" mass="7370">MTLAAEERMRAAEEAVEQLRAGFAGFGVTLPSLRIDPLSAANGALPLIELGRCNLDTAMRIAAVLEETR</sequence>
<dbReference type="Proteomes" id="UP000325529">
    <property type="component" value="Chromosome"/>
</dbReference>
<dbReference type="RefSeq" id="WP_055551537.1">
    <property type="nucleotide sequence ID" value="NZ_CP023699.1"/>
</dbReference>
<dbReference type="KEGG" id="ska:CP970_23980"/>
<dbReference type="AlphaFoldDB" id="A0A5J6GDB2"/>
<evidence type="ECO:0000313" key="1">
    <source>
        <dbReference type="EMBL" id="QEU93559.1"/>
    </source>
</evidence>
<dbReference type="EMBL" id="CP023699">
    <property type="protein sequence ID" value="QEU93559.1"/>
    <property type="molecule type" value="Genomic_DNA"/>
</dbReference>
<evidence type="ECO:0000313" key="2">
    <source>
        <dbReference type="Proteomes" id="UP000325529"/>
    </source>
</evidence>
<dbReference type="OrthoDB" id="4331723at2"/>
<keyword evidence="2" id="KW-1185">Reference proteome</keyword>
<accession>A0A5J6GDB2</accession>
<protein>
    <submittedName>
        <fullName evidence="1">Uncharacterized protein</fullName>
    </submittedName>
</protein>
<reference evidence="1 2" key="1">
    <citation type="submission" date="2017-09" db="EMBL/GenBank/DDBJ databases">
        <authorList>
            <person name="Lee N."/>
            <person name="Cho B.-K."/>
        </authorList>
    </citation>
    <scope>NUCLEOTIDE SEQUENCE [LARGE SCALE GENOMIC DNA]</scope>
    <source>
        <strain evidence="1 2">ATCC 12853</strain>
    </source>
</reference>
<name>A0A5J6GDB2_STRKN</name>